<dbReference type="HOGENOM" id="CLU_2336839_0_0_1"/>
<dbReference type="PANTHER" id="PTHR34947">
    <property type="entry name" value="TRANSMEMBRANE PROTEIN"/>
    <property type="match status" value="1"/>
</dbReference>
<keyword evidence="4" id="KW-1185">Reference proteome</keyword>
<proteinExistence type="predicted"/>
<protein>
    <submittedName>
        <fullName evidence="2">Transmembrane protein, putative</fullName>
    </submittedName>
</protein>
<dbReference type="Proteomes" id="UP000002051">
    <property type="component" value="Chromosome 4"/>
</dbReference>
<gene>
    <name evidence="2" type="ordered locus">MTR_4g133780</name>
</gene>
<sequence>MSDGRRKNESFNACVSTCFLSMLTHTLERKYMFLICNLILAFLATTTSSSSSHSVYSQYSQPSNDDLSYSTTKADPYLVADIQEECDEVVVGQGMKKE</sequence>
<dbReference type="EMBL" id="CM001220">
    <property type="protein sequence ID" value="AES92780.1"/>
    <property type="molecule type" value="Genomic_DNA"/>
</dbReference>
<evidence type="ECO:0000256" key="1">
    <source>
        <dbReference type="SAM" id="Phobius"/>
    </source>
</evidence>
<accession>G7JMV7</accession>
<dbReference type="EnsemblPlants" id="AES92780">
    <property type="protein sequence ID" value="AES92780"/>
    <property type="gene ID" value="MTR_4g133780"/>
</dbReference>
<dbReference type="PANTHER" id="PTHR34947:SF4">
    <property type="entry name" value="TRANSMEMBRANE PROTEIN"/>
    <property type="match status" value="1"/>
</dbReference>
<keyword evidence="1" id="KW-0472">Membrane</keyword>
<reference evidence="3" key="3">
    <citation type="submission" date="2015-04" db="UniProtKB">
        <authorList>
            <consortium name="EnsemblPlants"/>
        </authorList>
    </citation>
    <scope>IDENTIFICATION</scope>
    <source>
        <strain evidence="3">cv. Jemalong A17</strain>
    </source>
</reference>
<keyword evidence="1" id="KW-1133">Transmembrane helix</keyword>
<evidence type="ECO:0000313" key="3">
    <source>
        <dbReference type="EnsemblPlants" id="AES92780"/>
    </source>
</evidence>
<dbReference type="PaxDb" id="3880-AES92780"/>
<reference evidence="2 4" key="1">
    <citation type="journal article" date="2011" name="Nature">
        <title>The Medicago genome provides insight into the evolution of rhizobial symbioses.</title>
        <authorList>
            <person name="Young N.D."/>
            <person name="Debelle F."/>
            <person name="Oldroyd G.E."/>
            <person name="Geurts R."/>
            <person name="Cannon S.B."/>
            <person name="Udvardi M.K."/>
            <person name="Benedito V.A."/>
            <person name="Mayer K.F."/>
            <person name="Gouzy J."/>
            <person name="Schoof H."/>
            <person name="Van de Peer Y."/>
            <person name="Proost S."/>
            <person name="Cook D.R."/>
            <person name="Meyers B.C."/>
            <person name="Spannagl M."/>
            <person name="Cheung F."/>
            <person name="De Mita S."/>
            <person name="Krishnakumar V."/>
            <person name="Gundlach H."/>
            <person name="Zhou S."/>
            <person name="Mudge J."/>
            <person name="Bharti A.K."/>
            <person name="Murray J.D."/>
            <person name="Naoumkina M.A."/>
            <person name="Rosen B."/>
            <person name="Silverstein K.A."/>
            <person name="Tang H."/>
            <person name="Rombauts S."/>
            <person name="Zhao P.X."/>
            <person name="Zhou P."/>
            <person name="Barbe V."/>
            <person name="Bardou P."/>
            <person name="Bechner M."/>
            <person name="Bellec A."/>
            <person name="Berger A."/>
            <person name="Berges H."/>
            <person name="Bidwell S."/>
            <person name="Bisseling T."/>
            <person name="Choisne N."/>
            <person name="Couloux A."/>
            <person name="Denny R."/>
            <person name="Deshpande S."/>
            <person name="Dai X."/>
            <person name="Doyle J.J."/>
            <person name="Dudez A.M."/>
            <person name="Farmer A.D."/>
            <person name="Fouteau S."/>
            <person name="Franken C."/>
            <person name="Gibelin C."/>
            <person name="Gish J."/>
            <person name="Goldstein S."/>
            <person name="Gonzalez A.J."/>
            <person name="Green P.J."/>
            <person name="Hallab A."/>
            <person name="Hartog M."/>
            <person name="Hua A."/>
            <person name="Humphray S.J."/>
            <person name="Jeong D.H."/>
            <person name="Jing Y."/>
            <person name="Jocker A."/>
            <person name="Kenton S.M."/>
            <person name="Kim D.J."/>
            <person name="Klee K."/>
            <person name="Lai H."/>
            <person name="Lang C."/>
            <person name="Lin S."/>
            <person name="Macmil S.L."/>
            <person name="Magdelenat G."/>
            <person name="Matthews L."/>
            <person name="McCorrison J."/>
            <person name="Monaghan E.L."/>
            <person name="Mun J.H."/>
            <person name="Najar F.Z."/>
            <person name="Nicholson C."/>
            <person name="Noirot C."/>
            <person name="O'Bleness M."/>
            <person name="Paule C.R."/>
            <person name="Poulain J."/>
            <person name="Prion F."/>
            <person name="Qin B."/>
            <person name="Qu C."/>
            <person name="Retzel E.F."/>
            <person name="Riddle C."/>
            <person name="Sallet E."/>
            <person name="Samain S."/>
            <person name="Samson N."/>
            <person name="Sanders I."/>
            <person name="Saurat O."/>
            <person name="Scarpelli C."/>
            <person name="Schiex T."/>
            <person name="Segurens B."/>
            <person name="Severin A.J."/>
            <person name="Sherrier D.J."/>
            <person name="Shi R."/>
            <person name="Sims S."/>
            <person name="Singer S.R."/>
            <person name="Sinharoy S."/>
            <person name="Sterck L."/>
            <person name="Viollet A."/>
            <person name="Wang B.B."/>
            <person name="Wang K."/>
            <person name="Wang M."/>
            <person name="Wang X."/>
            <person name="Warfsmann J."/>
            <person name="Weissenbach J."/>
            <person name="White D.D."/>
            <person name="White J.D."/>
            <person name="Wiley G.B."/>
            <person name="Wincker P."/>
            <person name="Xing Y."/>
            <person name="Yang L."/>
            <person name="Yao Z."/>
            <person name="Ying F."/>
            <person name="Zhai J."/>
            <person name="Zhou L."/>
            <person name="Zuber A."/>
            <person name="Denarie J."/>
            <person name="Dixon R.A."/>
            <person name="May G.D."/>
            <person name="Schwartz D.C."/>
            <person name="Rogers J."/>
            <person name="Quetier F."/>
            <person name="Town C.D."/>
            <person name="Roe B.A."/>
        </authorList>
    </citation>
    <scope>NUCLEOTIDE SEQUENCE [LARGE SCALE GENOMIC DNA]</scope>
    <source>
        <strain evidence="2">A17</strain>
        <strain evidence="3 4">cv. Jemalong A17</strain>
    </source>
</reference>
<organism evidence="2 4">
    <name type="scientific">Medicago truncatula</name>
    <name type="common">Barrel medic</name>
    <name type="synonym">Medicago tribuloides</name>
    <dbReference type="NCBI Taxonomy" id="3880"/>
    <lineage>
        <taxon>Eukaryota</taxon>
        <taxon>Viridiplantae</taxon>
        <taxon>Streptophyta</taxon>
        <taxon>Embryophyta</taxon>
        <taxon>Tracheophyta</taxon>
        <taxon>Spermatophyta</taxon>
        <taxon>Magnoliopsida</taxon>
        <taxon>eudicotyledons</taxon>
        <taxon>Gunneridae</taxon>
        <taxon>Pentapetalae</taxon>
        <taxon>rosids</taxon>
        <taxon>fabids</taxon>
        <taxon>Fabales</taxon>
        <taxon>Fabaceae</taxon>
        <taxon>Papilionoideae</taxon>
        <taxon>50 kb inversion clade</taxon>
        <taxon>NPAAA clade</taxon>
        <taxon>Hologalegina</taxon>
        <taxon>IRL clade</taxon>
        <taxon>Trifolieae</taxon>
        <taxon>Medicago</taxon>
    </lineage>
</organism>
<name>G7JMV7_MEDTR</name>
<evidence type="ECO:0000313" key="4">
    <source>
        <dbReference type="Proteomes" id="UP000002051"/>
    </source>
</evidence>
<reference evidence="2 4" key="2">
    <citation type="journal article" date="2014" name="BMC Genomics">
        <title>An improved genome release (version Mt4.0) for the model legume Medicago truncatula.</title>
        <authorList>
            <person name="Tang H."/>
            <person name="Krishnakumar V."/>
            <person name="Bidwell S."/>
            <person name="Rosen B."/>
            <person name="Chan A."/>
            <person name="Zhou S."/>
            <person name="Gentzbittel L."/>
            <person name="Childs K.L."/>
            <person name="Yandell M."/>
            <person name="Gundlach H."/>
            <person name="Mayer K.F."/>
            <person name="Schwartz D.C."/>
            <person name="Town C.D."/>
        </authorList>
    </citation>
    <scope>GENOME REANNOTATION</scope>
    <source>
        <strain evidence="3 4">cv. Jemalong A17</strain>
    </source>
</reference>
<feature type="transmembrane region" description="Helical" evidence="1">
    <location>
        <begin position="31"/>
        <end position="50"/>
    </location>
</feature>
<dbReference type="AlphaFoldDB" id="G7JMV7"/>
<keyword evidence="1 2" id="KW-0812">Transmembrane</keyword>
<evidence type="ECO:0000313" key="2">
    <source>
        <dbReference type="EMBL" id="AES92780.1"/>
    </source>
</evidence>